<organism evidence="5 6">
    <name type="scientific">Neodothiora populina</name>
    <dbReference type="NCBI Taxonomy" id="2781224"/>
    <lineage>
        <taxon>Eukaryota</taxon>
        <taxon>Fungi</taxon>
        <taxon>Dikarya</taxon>
        <taxon>Ascomycota</taxon>
        <taxon>Pezizomycotina</taxon>
        <taxon>Dothideomycetes</taxon>
        <taxon>Dothideomycetidae</taxon>
        <taxon>Dothideales</taxon>
        <taxon>Dothioraceae</taxon>
        <taxon>Neodothiora</taxon>
    </lineage>
</organism>
<feature type="region of interest" description="Disordered" evidence="3">
    <location>
        <begin position="183"/>
        <end position="356"/>
    </location>
</feature>
<dbReference type="RefSeq" id="XP_069196287.1">
    <property type="nucleotide sequence ID" value="XM_069340126.1"/>
</dbReference>
<feature type="compositionally biased region" description="Basic residues" evidence="3">
    <location>
        <begin position="340"/>
        <end position="350"/>
    </location>
</feature>
<evidence type="ECO:0000313" key="5">
    <source>
        <dbReference type="EMBL" id="KAL1296605.1"/>
    </source>
</evidence>
<keyword evidence="6" id="KW-1185">Reference proteome</keyword>
<evidence type="ECO:0000256" key="2">
    <source>
        <dbReference type="PROSITE-ProRule" id="PRU00267"/>
    </source>
</evidence>
<proteinExistence type="predicted"/>
<feature type="compositionally biased region" description="Acidic residues" evidence="3">
    <location>
        <begin position="190"/>
        <end position="206"/>
    </location>
</feature>
<accession>A0ABR3P1K1</accession>
<keyword evidence="1 2" id="KW-0238">DNA-binding</keyword>
<evidence type="ECO:0000259" key="4">
    <source>
        <dbReference type="PROSITE" id="PS50118"/>
    </source>
</evidence>
<protein>
    <recommendedName>
        <fullName evidence="4">HMG box domain-containing protein</fullName>
    </recommendedName>
</protein>
<dbReference type="Gene3D" id="1.10.30.10">
    <property type="entry name" value="High mobility group box domain"/>
    <property type="match status" value="1"/>
</dbReference>
<feature type="domain" description="HMG box" evidence="4">
    <location>
        <begin position="112"/>
        <end position="181"/>
    </location>
</feature>
<evidence type="ECO:0000256" key="1">
    <source>
        <dbReference type="ARBA" id="ARBA00023125"/>
    </source>
</evidence>
<dbReference type="Pfam" id="PF00505">
    <property type="entry name" value="HMG_box"/>
    <property type="match status" value="1"/>
</dbReference>
<dbReference type="EMBL" id="JBFMKM010000018">
    <property type="protein sequence ID" value="KAL1296605.1"/>
    <property type="molecule type" value="Genomic_DNA"/>
</dbReference>
<feature type="compositionally biased region" description="Basic and acidic residues" evidence="3">
    <location>
        <begin position="88"/>
        <end position="98"/>
    </location>
</feature>
<dbReference type="SUPFAM" id="SSF47095">
    <property type="entry name" value="HMG-box"/>
    <property type="match status" value="1"/>
</dbReference>
<dbReference type="InterPro" id="IPR050342">
    <property type="entry name" value="HMGB"/>
</dbReference>
<dbReference type="PROSITE" id="PS50118">
    <property type="entry name" value="HMG_BOX_2"/>
    <property type="match status" value="1"/>
</dbReference>
<feature type="compositionally biased region" description="Pro residues" evidence="3">
    <location>
        <begin position="238"/>
        <end position="250"/>
    </location>
</feature>
<name>A0ABR3P1K1_9PEZI</name>
<evidence type="ECO:0000313" key="6">
    <source>
        <dbReference type="Proteomes" id="UP001562354"/>
    </source>
</evidence>
<feature type="DNA-binding region" description="HMG box" evidence="2">
    <location>
        <begin position="112"/>
        <end position="181"/>
    </location>
</feature>
<sequence length="356" mass="37971">MAKPKQTKAAEAKPGQLTIQVDQQEFVRTRDALITSWVTLEGALRDATRAYISHSNAVLAGTKSVLDTSNLDLTTFVVNQLPPVAADVKGDEPTEAKAKLKRQRKPKDPNAPKRPLTAYLAWLGDNRQRIHAELGSGQGRGGISSEGTKRWHALSDATKQDYKDKYEKETEKYKEELAAYKARGGGALPAEDEDEAEDEVDADEQLVEAAPAAAAAETASPTDSDSDSDSDADGEKAMPPPKAPTPPPVKTPRSAKKASAKKAPAVPASSPPLPASSPAKNAAFTAVNGAAKRKNASKAEPAEEPKKKRTRKEVTKDAAPASTPVEAAKEPEEAPSTTKREKRDRKKSRKSQGGDA</sequence>
<reference evidence="5 6" key="1">
    <citation type="submission" date="2024-07" db="EMBL/GenBank/DDBJ databases">
        <title>Draft sequence of the Neodothiora populina.</title>
        <authorList>
            <person name="Drown D.D."/>
            <person name="Schuette U.S."/>
            <person name="Buechlein A.B."/>
            <person name="Rusch D.R."/>
            <person name="Winton L.W."/>
            <person name="Adams G.A."/>
        </authorList>
    </citation>
    <scope>NUCLEOTIDE SEQUENCE [LARGE SCALE GENOMIC DNA]</scope>
    <source>
        <strain evidence="5 6">CPC 39397</strain>
    </source>
</reference>
<dbReference type="PANTHER" id="PTHR48112:SF5">
    <property type="entry name" value="BOX PROTEIN, PUTATIVE (AFU_ORTHOLOGUE AFUA_1G04550)-RELATED"/>
    <property type="match status" value="1"/>
</dbReference>
<comment type="caution">
    <text evidence="5">The sequence shown here is derived from an EMBL/GenBank/DDBJ whole genome shotgun (WGS) entry which is preliminary data.</text>
</comment>
<feature type="region of interest" description="Disordered" evidence="3">
    <location>
        <begin position="134"/>
        <end position="155"/>
    </location>
</feature>
<dbReference type="SMART" id="SM00398">
    <property type="entry name" value="HMG"/>
    <property type="match status" value="1"/>
</dbReference>
<dbReference type="Proteomes" id="UP001562354">
    <property type="component" value="Unassembled WGS sequence"/>
</dbReference>
<feature type="region of interest" description="Disordered" evidence="3">
    <location>
        <begin position="87"/>
        <end position="115"/>
    </location>
</feature>
<keyword evidence="2" id="KW-0539">Nucleus</keyword>
<dbReference type="GeneID" id="95973801"/>
<evidence type="ECO:0000256" key="3">
    <source>
        <dbReference type="SAM" id="MobiDB-lite"/>
    </source>
</evidence>
<gene>
    <name evidence="5" type="ORF">AAFC00_000098</name>
</gene>
<dbReference type="PANTHER" id="PTHR48112">
    <property type="entry name" value="HIGH MOBILITY GROUP PROTEIN DSP1"/>
    <property type="match status" value="1"/>
</dbReference>
<feature type="compositionally biased region" description="Low complexity" evidence="3">
    <location>
        <begin position="207"/>
        <end position="223"/>
    </location>
</feature>
<feature type="compositionally biased region" description="Basic and acidic residues" evidence="3">
    <location>
        <begin position="300"/>
        <end position="316"/>
    </location>
</feature>
<dbReference type="InterPro" id="IPR009071">
    <property type="entry name" value="HMG_box_dom"/>
</dbReference>
<dbReference type="InterPro" id="IPR036910">
    <property type="entry name" value="HMG_box_dom_sf"/>
</dbReference>